<evidence type="ECO:0000256" key="3">
    <source>
        <dbReference type="ARBA" id="ARBA00011489"/>
    </source>
</evidence>
<keyword evidence="7 8" id="KW-0472">Membrane</keyword>
<feature type="transmembrane region" description="Helical" evidence="8">
    <location>
        <begin position="211"/>
        <end position="237"/>
    </location>
</feature>
<comment type="subunit">
    <text evidence="3 8">Homodimer and heterodimers.</text>
</comment>
<evidence type="ECO:0000256" key="9">
    <source>
        <dbReference type="SAM" id="MobiDB-lite"/>
    </source>
</evidence>
<comment type="similarity">
    <text evidence="2 8">Belongs to the Casparian strip membrane proteins (CASP) family.</text>
</comment>
<evidence type="ECO:0000256" key="7">
    <source>
        <dbReference type="ARBA" id="ARBA00023136"/>
    </source>
</evidence>
<proteinExistence type="inferred from homology"/>
<evidence type="ECO:0000256" key="1">
    <source>
        <dbReference type="ARBA" id="ARBA00004651"/>
    </source>
</evidence>
<feature type="region of interest" description="Disordered" evidence="9">
    <location>
        <begin position="1"/>
        <end position="53"/>
    </location>
</feature>
<dbReference type="EMBL" id="JAGYWB010000005">
    <property type="protein sequence ID" value="KAI0522335.1"/>
    <property type="molecule type" value="Genomic_DNA"/>
</dbReference>
<dbReference type="Pfam" id="PF04535">
    <property type="entry name" value="CASP_dom"/>
    <property type="match status" value="1"/>
</dbReference>
<dbReference type="PANTHER" id="PTHR33573:SF53">
    <property type="entry name" value="CASP-LIKE PROTEIN 4A2"/>
    <property type="match status" value="1"/>
</dbReference>
<keyword evidence="12" id="KW-1185">Reference proteome</keyword>
<feature type="transmembrane region" description="Helical" evidence="8">
    <location>
        <begin position="134"/>
        <end position="151"/>
    </location>
</feature>
<feature type="transmembrane region" description="Helical" evidence="8">
    <location>
        <begin position="96"/>
        <end position="114"/>
    </location>
</feature>
<evidence type="ECO:0000256" key="5">
    <source>
        <dbReference type="ARBA" id="ARBA00022692"/>
    </source>
</evidence>
<dbReference type="Proteomes" id="UP000829196">
    <property type="component" value="Unassembled WGS sequence"/>
</dbReference>
<name>A0A8T3BYZ7_DENNO</name>
<comment type="subcellular location">
    <subcellularLocation>
        <location evidence="1 8">Cell membrane</location>
        <topology evidence="1 8">Multi-pass membrane protein</topology>
    </subcellularLocation>
</comment>
<evidence type="ECO:0000313" key="12">
    <source>
        <dbReference type="Proteomes" id="UP000829196"/>
    </source>
</evidence>
<evidence type="ECO:0000256" key="4">
    <source>
        <dbReference type="ARBA" id="ARBA00022475"/>
    </source>
</evidence>
<evidence type="ECO:0000313" key="11">
    <source>
        <dbReference type="EMBL" id="KAI0522335.1"/>
    </source>
</evidence>
<keyword evidence="5 8" id="KW-0812">Transmembrane</keyword>
<keyword evidence="6 8" id="KW-1133">Transmembrane helix</keyword>
<feature type="domain" description="Casparian strip membrane protein" evidence="10">
    <location>
        <begin position="90"/>
        <end position="224"/>
    </location>
</feature>
<accession>A0A8T3BYZ7</accession>
<evidence type="ECO:0000256" key="2">
    <source>
        <dbReference type="ARBA" id="ARBA00007651"/>
    </source>
</evidence>
<evidence type="ECO:0000259" key="10">
    <source>
        <dbReference type="Pfam" id="PF04535"/>
    </source>
</evidence>
<dbReference type="AlphaFoldDB" id="A0A8T3BYZ7"/>
<dbReference type="GO" id="GO:0005886">
    <property type="term" value="C:plasma membrane"/>
    <property type="evidence" value="ECO:0007669"/>
    <property type="project" value="UniProtKB-SubCell"/>
</dbReference>
<organism evidence="11 12">
    <name type="scientific">Dendrobium nobile</name>
    <name type="common">Orchid</name>
    <dbReference type="NCBI Taxonomy" id="94219"/>
    <lineage>
        <taxon>Eukaryota</taxon>
        <taxon>Viridiplantae</taxon>
        <taxon>Streptophyta</taxon>
        <taxon>Embryophyta</taxon>
        <taxon>Tracheophyta</taxon>
        <taxon>Spermatophyta</taxon>
        <taxon>Magnoliopsida</taxon>
        <taxon>Liliopsida</taxon>
        <taxon>Asparagales</taxon>
        <taxon>Orchidaceae</taxon>
        <taxon>Epidendroideae</taxon>
        <taxon>Malaxideae</taxon>
        <taxon>Dendrobiinae</taxon>
        <taxon>Dendrobium</taxon>
    </lineage>
</organism>
<protein>
    <recommendedName>
        <fullName evidence="8">CASP-like protein</fullName>
    </recommendedName>
</protein>
<feature type="compositionally biased region" description="Low complexity" evidence="9">
    <location>
        <begin position="39"/>
        <end position="53"/>
    </location>
</feature>
<reference evidence="11" key="1">
    <citation type="journal article" date="2022" name="Front. Genet.">
        <title>Chromosome-Scale Assembly of the Dendrobium nobile Genome Provides Insights Into the Molecular Mechanism of the Biosynthesis of the Medicinal Active Ingredient of Dendrobium.</title>
        <authorList>
            <person name="Xu Q."/>
            <person name="Niu S.-C."/>
            <person name="Li K.-L."/>
            <person name="Zheng P.-J."/>
            <person name="Zhang X.-J."/>
            <person name="Jia Y."/>
            <person name="Liu Y."/>
            <person name="Niu Y.-X."/>
            <person name="Yu L.-H."/>
            <person name="Chen D.-F."/>
            <person name="Zhang G.-Q."/>
        </authorList>
    </citation>
    <scope>NUCLEOTIDE SEQUENCE</scope>
    <source>
        <tissue evidence="11">Leaf</tissue>
    </source>
</reference>
<keyword evidence="4 8" id="KW-1003">Cell membrane</keyword>
<sequence>MAKEAMEEGISPSLRSALQNSDDLTPSSKAIVVRSPDGSETPPTSFLSPLSSPSSAKAAVRAPTETKQVLETENSTVVSSILRRKWRAEAVRRADVVARMVAAALCLISFSVMAADKDRGWTTDAFNSYKEYRYCLSVNVIGFVYAGFQAYAEVHHMSSKKRIIRRPMGNYFNFAMDQILAYLLISASSSATARTNYWVTNWGTDPFPNMISGSVAVSFLAFVAFALSSLISAYNLFNRPI</sequence>
<gene>
    <name evidence="11" type="ORF">KFK09_004713</name>
</gene>
<feature type="compositionally biased region" description="Polar residues" evidence="9">
    <location>
        <begin position="13"/>
        <end position="28"/>
    </location>
</feature>
<feature type="transmembrane region" description="Helical" evidence="8">
    <location>
        <begin position="171"/>
        <end position="191"/>
    </location>
</feature>
<evidence type="ECO:0000256" key="8">
    <source>
        <dbReference type="RuleBase" id="RU361233"/>
    </source>
</evidence>
<comment type="caution">
    <text evidence="11">The sequence shown here is derived from an EMBL/GenBank/DDBJ whole genome shotgun (WGS) entry which is preliminary data.</text>
</comment>
<dbReference type="InterPro" id="IPR006702">
    <property type="entry name" value="CASP_dom"/>
</dbReference>
<dbReference type="OrthoDB" id="672180at2759"/>
<evidence type="ECO:0000256" key="6">
    <source>
        <dbReference type="ARBA" id="ARBA00022989"/>
    </source>
</evidence>
<dbReference type="PANTHER" id="PTHR33573">
    <property type="entry name" value="CASP-LIKE PROTEIN 4A4"/>
    <property type="match status" value="1"/>
</dbReference>